<dbReference type="RefSeq" id="WP_184174990.1">
    <property type="nucleotide sequence ID" value="NZ_JACHGF010000004.1"/>
</dbReference>
<evidence type="ECO:0000256" key="1">
    <source>
        <dbReference type="ARBA" id="ARBA00008558"/>
    </source>
</evidence>
<gene>
    <name evidence="3" type="ORF">HNQ92_003202</name>
</gene>
<evidence type="ECO:0000313" key="4">
    <source>
        <dbReference type="Proteomes" id="UP000557307"/>
    </source>
</evidence>
<evidence type="ECO:0000256" key="2">
    <source>
        <dbReference type="ARBA" id="ARBA00023235"/>
    </source>
</evidence>
<dbReference type="GO" id="GO:0005975">
    <property type="term" value="P:carbohydrate metabolic process"/>
    <property type="evidence" value="ECO:0007669"/>
    <property type="project" value="InterPro"/>
</dbReference>
<dbReference type="EMBL" id="JACHGF010000004">
    <property type="protein sequence ID" value="MBB5285054.1"/>
    <property type="molecule type" value="Genomic_DNA"/>
</dbReference>
<dbReference type="Proteomes" id="UP000557307">
    <property type="component" value="Unassembled WGS sequence"/>
</dbReference>
<reference evidence="3 4" key="1">
    <citation type="submission" date="2020-08" db="EMBL/GenBank/DDBJ databases">
        <title>Genomic Encyclopedia of Type Strains, Phase IV (KMG-IV): sequencing the most valuable type-strain genomes for metagenomic binning, comparative biology and taxonomic classification.</title>
        <authorList>
            <person name="Goeker M."/>
        </authorList>
    </citation>
    <scope>NUCLEOTIDE SEQUENCE [LARGE SCALE GENOMIC DNA]</scope>
    <source>
        <strain evidence="3 4">DSM 105074</strain>
    </source>
</reference>
<comment type="caution">
    <text evidence="3">The sequence shown here is derived from an EMBL/GenBank/DDBJ whole genome shotgun (WGS) entry which is preliminary data.</text>
</comment>
<dbReference type="AlphaFoldDB" id="A0A840TNX0"/>
<keyword evidence="4" id="KW-1185">Reference proteome</keyword>
<dbReference type="GO" id="GO:0050121">
    <property type="term" value="F:N-acylglucosamine 2-epimerase activity"/>
    <property type="evidence" value="ECO:0007669"/>
    <property type="project" value="UniProtKB-EC"/>
</dbReference>
<proteinExistence type="inferred from homology"/>
<dbReference type="Pfam" id="PF07221">
    <property type="entry name" value="GlcNAc_2-epim"/>
    <property type="match status" value="1"/>
</dbReference>
<accession>A0A840TNX0</accession>
<dbReference type="InterPro" id="IPR010819">
    <property type="entry name" value="AGE/CE"/>
</dbReference>
<dbReference type="EC" id="5.1.3.8" evidence="3"/>
<comment type="similarity">
    <text evidence="1">Belongs to the N-acylglucosamine 2-epimerase family.</text>
</comment>
<name>A0A840TNX0_9BACT</name>
<dbReference type="PANTHER" id="PTHR15108">
    <property type="entry name" value="N-ACYLGLUCOSAMINE-2-EPIMERASE"/>
    <property type="match status" value="1"/>
</dbReference>
<dbReference type="InterPro" id="IPR008928">
    <property type="entry name" value="6-hairpin_glycosidase_sf"/>
</dbReference>
<protein>
    <submittedName>
        <fullName evidence="3">N-acylglucosamine 2-epimerase</fullName>
        <ecNumber evidence="3">5.1.3.8</ecNumber>
    </submittedName>
</protein>
<evidence type="ECO:0000313" key="3">
    <source>
        <dbReference type="EMBL" id="MBB5285054.1"/>
    </source>
</evidence>
<dbReference type="Gene3D" id="1.50.10.10">
    <property type="match status" value="1"/>
</dbReference>
<organism evidence="3 4">
    <name type="scientific">Rhabdobacter roseus</name>
    <dbReference type="NCBI Taxonomy" id="1655419"/>
    <lineage>
        <taxon>Bacteria</taxon>
        <taxon>Pseudomonadati</taxon>
        <taxon>Bacteroidota</taxon>
        <taxon>Cytophagia</taxon>
        <taxon>Cytophagales</taxon>
        <taxon>Cytophagaceae</taxon>
        <taxon>Rhabdobacter</taxon>
    </lineage>
</organism>
<sequence>MDIQSLAEKYQNEILQNVVPFWEKNAFDPLYGGVYEAISESGEVLSTDKNVGCQWQAVWTFSVVYHTLEPRPEWLELARRTAAFAWEKGRHPKGNWYQKLDRRGVVVAEATDYAPALLATMALGQLFRATGEGTYAETAQKLLTQTLKRRDTSLRKQRADGTKRYLKPLADGALIGRALLESEAFLDRKVHKGLVAEFVHELMNDFYDKRTDILLDHVTPEGHFWDCPQGRTLVPGRVFEVASCLMELAERTRNRKLLSQMVDLVELTMQAAWDEPLGGFFHKMDIKSLPPLEPDWCHKLWWVQLEALPALLKAHLVSARPGFLARFEQLHEYLWAHFPDPAQGEWYGWLDREARPYLRHKITADKGCFYTIKNLLATSQLLRLAADTERSARSPKVVLAQSIPK</sequence>
<dbReference type="InterPro" id="IPR012341">
    <property type="entry name" value="6hp_glycosidase-like_sf"/>
</dbReference>
<keyword evidence="2 3" id="KW-0413">Isomerase</keyword>
<dbReference type="SUPFAM" id="SSF48208">
    <property type="entry name" value="Six-hairpin glycosidases"/>
    <property type="match status" value="1"/>
</dbReference>